<dbReference type="InterPro" id="IPR006311">
    <property type="entry name" value="TAT_signal"/>
</dbReference>
<dbReference type="KEGG" id="pprc:PFLCHA0_c00540"/>
<evidence type="ECO:0000313" key="1">
    <source>
        <dbReference type="EMBL" id="AGL81861.1"/>
    </source>
</evidence>
<dbReference type="AlphaFoldDB" id="A0A2C9EDZ0"/>
<gene>
    <name evidence="1" type="ORF">PFLCHA0_c00540</name>
</gene>
<reference evidence="2" key="1">
    <citation type="journal article" date="2014" name="Genome Announc.">
        <title>Full-genome sequence of the plant growth-promoting bacterium Pseudomonas protegens CHA0.</title>
        <authorList>
            <person name="Jousset A."/>
            <person name="Schuldes J."/>
            <person name="Keel C."/>
            <person name="Maurhofer M."/>
            <person name="Daniel R."/>
            <person name="Scheu S."/>
            <person name="Thuermer A."/>
        </authorList>
    </citation>
    <scope>NUCLEOTIDE SEQUENCE [LARGE SCALE GENOMIC DNA]</scope>
    <source>
        <strain evidence="2">DSM 19095 / LMG 27888 / CFBP 6595 / CHA0</strain>
    </source>
</reference>
<name>A0A2C9EDZ0_PSEPH</name>
<dbReference type="RefSeq" id="WP_015633636.1">
    <property type="nucleotide sequence ID" value="NC_021237.1"/>
</dbReference>
<dbReference type="PROSITE" id="PS51318">
    <property type="entry name" value="TAT"/>
    <property type="match status" value="1"/>
</dbReference>
<dbReference type="EMBL" id="CP003190">
    <property type="protein sequence ID" value="AGL81861.1"/>
    <property type="molecule type" value="Genomic_DNA"/>
</dbReference>
<protein>
    <submittedName>
        <fullName evidence="1">Gluconate 2-dehydrogenase subunit 3</fullName>
        <ecNumber evidence="1">1.1.99.3</ecNumber>
    </submittedName>
</protein>
<dbReference type="EC" id="1.1.99.3" evidence="1"/>
<dbReference type="InterPro" id="IPR027056">
    <property type="entry name" value="Gluconate_2DH_su3"/>
</dbReference>
<dbReference type="Proteomes" id="UP000013940">
    <property type="component" value="Chromosome"/>
</dbReference>
<keyword evidence="1" id="KW-0560">Oxidoreductase</keyword>
<dbReference type="eggNOG" id="ENOG502Z7SX">
    <property type="taxonomic scope" value="Bacteria"/>
</dbReference>
<dbReference type="HOGENOM" id="CLU_065508_0_0_6"/>
<organism evidence="1 2">
    <name type="scientific">Pseudomonas protegens (strain DSM 19095 / LMG 27888 / CFBP 6595 / CHA0)</name>
    <dbReference type="NCBI Taxonomy" id="1124983"/>
    <lineage>
        <taxon>Bacteria</taxon>
        <taxon>Pseudomonadati</taxon>
        <taxon>Pseudomonadota</taxon>
        <taxon>Gammaproteobacteria</taxon>
        <taxon>Pseudomonadales</taxon>
        <taxon>Pseudomonadaceae</taxon>
        <taxon>Pseudomonas</taxon>
    </lineage>
</organism>
<proteinExistence type="predicted"/>
<dbReference type="GO" id="GO:0033717">
    <property type="term" value="F:gluconate 2-dehydrogenase (acceptor) activity"/>
    <property type="evidence" value="ECO:0007669"/>
    <property type="project" value="UniProtKB-EC"/>
</dbReference>
<dbReference type="Pfam" id="PF13618">
    <property type="entry name" value="Gluconate_2-dh3"/>
    <property type="match status" value="1"/>
</dbReference>
<evidence type="ECO:0000313" key="2">
    <source>
        <dbReference type="Proteomes" id="UP000013940"/>
    </source>
</evidence>
<sequence length="251" mass="27201">MSDQDRDNPRREFLRKSLTLIPVVTVASTGLGGSLLAAAPETAAAATPATPGKQPAGSGQGYEPGYFTAEEWAFIKAAVERLIPADEMGPGALEAGVPEYIDRQMNTPYAAGALWYMQGPFKADAAPEMGWQSKLVPKDIYRRGIAATDAWCKELKGQTFAAQDSATRDDLLKQLEAGTPQFDAVPAKLFFNLLLQNTKEGFFSDPIHGGNKGLVGWTLIGFPGARADFMDWVERNEQYPFPAVSIRGERA</sequence>
<accession>A0A2C9EDZ0</accession>
<dbReference type="GeneID" id="57473026"/>